<name>A0A0E9PVK3_ANGAN</name>
<protein>
    <submittedName>
        <fullName evidence="1">Uncharacterized protein</fullName>
    </submittedName>
</protein>
<dbReference type="AlphaFoldDB" id="A0A0E9PVK3"/>
<sequence>MSPPLNSTNHTDVSMTSLMVPLHFTQY</sequence>
<reference evidence="1" key="1">
    <citation type="submission" date="2014-11" db="EMBL/GenBank/DDBJ databases">
        <authorList>
            <person name="Amaro Gonzalez C."/>
        </authorList>
    </citation>
    <scope>NUCLEOTIDE SEQUENCE</scope>
</reference>
<proteinExistence type="predicted"/>
<evidence type="ECO:0000313" key="1">
    <source>
        <dbReference type="EMBL" id="JAH08534.1"/>
    </source>
</evidence>
<reference evidence="1" key="2">
    <citation type="journal article" date="2015" name="Fish Shellfish Immunol.">
        <title>Early steps in the European eel (Anguilla anguilla)-Vibrio vulnificus interaction in the gills: Role of the RtxA13 toxin.</title>
        <authorList>
            <person name="Callol A."/>
            <person name="Pajuelo D."/>
            <person name="Ebbesson L."/>
            <person name="Teles M."/>
            <person name="MacKenzie S."/>
            <person name="Amaro C."/>
        </authorList>
    </citation>
    <scope>NUCLEOTIDE SEQUENCE</scope>
</reference>
<accession>A0A0E9PVK3</accession>
<organism evidence="1">
    <name type="scientific">Anguilla anguilla</name>
    <name type="common">European freshwater eel</name>
    <name type="synonym">Muraena anguilla</name>
    <dbReference type="NCBI Taxonomy" id="7936"/>
    <lineage>
        <taxon>Eukaryota</taxon>
        <taxon>Metazoa</taxon>
        <taxon>Chordata</taxon>
        <taxon>Craniata</taxon>
        <taxon>Vertebrata</taxon>
        <taxon>Euteleostomi</taxon>
        <taxon>Actinopterygii</taxon>
        <taxon>Neopterygii</taxon>
        <taxon>Teleostei</taxon>
        <taxon>Anguilliformes</taxon>
        <taxon>Anguillidae</taxon>
        <taxon>Anguilla</taxon>
    </lineage>
</organism>
<dbReference type="EMBL" id="GBXM01100043">
    <property type="protein sequence ID" value="JAH08534.1"/>
    <property type="molecule type" value="Transcribed_RNA"/>
</dbReference>